<dbReference type="Pfam" id="PF00092">
    <property type="entry name" value="VWA"/>
    <property type="match status" value="1"/>
</dbReference>
<feature type="signal peptide" evidence="3">
    <location>
        <begin position="1"/>
        <end position="32"/>
    </location>
</feature>
<dbReference type="PROSITE" id="PS50234">
    <property type="entry name" value="VWFA"/>
    <property type="match status" value="1"/>
</dbReference>
<dbReference type="Pfam" id="PF21426">
    <property type="entry name" value="GBS104-like_Ig"/>
    <property type="match status" value="1"/>
</dbReference>
<evidence type="ECO:0000256" key="2">
    <source>
        <dbReference type="SAM" id="Phobius"/>
    </source>
</evidence>
<keyword evidence="2" id="KW-0812">Transmembrane</keyword>
<dbReference type="PANTHER" id="PTHR21523">
    <property type="match status" value="1"/>
</dbReference>
<dbReference type="CDD" id="cd00198">
    <property type="entry name" value="vWFA"/>
    <property type="match status" value="1"/>
</dbReference>
<dbReference type="PANTHER" id="PTHR21523:SF47">
    <property type="entry name" value="SALIVARY GLUE PROTEIN SGS-3"/>
    <property type="match status" value="1"/>
</dbReference>
<dbReference type="EMBL" id="AP025635">
    <property type="protein sequence ID" value="BDG68861.1"/>
    <property type="molecule type" value="Genomic_DNA"/>
</dbReference>
<gene>
    <name evidence="5" type="ORF">ENLAB_24250</name>
</gene>
<dbReference type="SUPFAM" id="SSF53300">
    <property type="entry name" value="vWA-like"/>
    <property type="match status" value="1"/>
</dbReference>
<dbReference type="Proteomes" id="UP000831692">
    <property type="component" value="Chromosome"/>
</dbReference>
<dbReference type="GeneID" id="83458426"/>
<name>A0ABM7XUQ3_9ENTE</name>
<dbReference type="Gene3D" id="2.60.40.2110">
    <property type="match status" value="1"/>
</dbReference>
<organism evidence="5 6">
    <name type="scientific">Enterococcus innesii</name>
    <dbReference type="NCBI Taxonomy" id="2839759"/>
    <lineage>
        <taxon>Bacteria</taxon>
        <taxon>Bacillati</taxon>
        <taxon>Bacillota</taxon>
        <taxon>Bacilli</taxon>
        <taxon>Lactobacillales</taxon>
        <taxon>Enterococcaceae</taxon>
        <taxon>Enterococcus</taxon>
    </lineage>
</organism>
<keyword evidence="3" id="KW-0732">Signal</keyword>
<evidence type="ECO:0000259" key="4">
    <source>
        <dbReference type="PROSITE" id="PS50234"/>
    </source>
</evidence>
<dbReference type="InterPro" id="IPR036465">
    <property type="entry name" value="vWFA_dom_sf"/>
</dbReference>
<feature type="compositionally biased region" description="Polar residues" evidence="1">
    <location>
        <begin position="564"/>
        <end position="577"/>
    </location>
</feature>
<keyword evidence="2" id="KW-0472">Membrane</keyword>
<accession>A0ABM7XUQ3</accession>
<feature type="region of interest" description="Disordered" evidence="1">
    <location>
        <begin position="562"/>
        <end position="775"/>
    </location>
</feature>
<dbReference type="InterPro" id="IPR002035">
    <property type="entry name" value="VWF_A"/>
</dbReference>
<feature type="compositionally biased region" description="Low complexity" evidence="1">
    <location>
        <begin position="584"/>
        <end position="772"/>
    </location>
</feature>
<dbReference type="NCBIfam" id="TIGR01167">
    <property type="entry name" value="LPXTG_anchor"/>
    <property type="match status" value="1"/>
</dbReference>
<sequence>MEEKKGWFQQNSRLLLILCTFILSMISVSAKAATYDFDYQENQAGHYLTHGTAAGDTYNYDYGNAPGVEFDSENYVNYDDQAYLKKSVQEVAGNQGLFDVTLDVKGNQTNNAVDLVLVVDFSSSMTGEKLNNALLGLQQFGTELADSLANGSIRIGIVAYNRYVYSTNGFSTDINYLEQFLRQTAESHSGTFMQKGLLEGERLLLEESRPEAEKLFIHIGDNSANRSYLPVEGATTYPNTGEITDYNGYHTQSYVKDFQTDNSAYHTTSSSSSDPLAIPVSTSVVTDATLGTIVAIKEAGFPMYSVATAPSSRGEYIGRNLATSSGNYLTIDENLVGLGSALTEIANKIDKTISSGTITDPMGAGILLQGAGSFDSDNYQLVGWRKDEQGTWVEAPDLVANVQVAEADQTITVSNLALGENERVTLTYQIRLDTEDSSFQGETWVLCNGRTTLVPEVDGEAVDFPIPSIKAPVVSINVLKKWVNVSAAEIPEQIEYQVQRMTTTSEQGWQISDPLTLSKEDDFQVTLSEVPVNGQQLVLPKYNNQGEDFSYTVTEINVPEDFESTVTNDGETIILTNTKKETEPSTTEPSTTEPSTTEPSTTEPSTTEPSTTEPSTTEPSTTEPSTTEPSTTEPSTTEPSTTEPSTTEPSTTEPSTTEPSTTEPSTTEPSTTEPSTTEPSTTEPSTTEPSTTEPSTTEPSTTEPSTTEPSTTEPSTTEPSTTEPSITEPSTTEPSTTESNNDHSSTSQTSQSSDQVGGSVTTTTSSQNNGGVLPQTNEKRAAWLVVLGTIIVSGVAVSIFKKQ</sequence>
<evidence type="ECO:0000256" key="1">
    <source>
        <dbReference type="SAM" id="MobiDB-lite"/>
    </source>
</evidence>
<feature type="domain" description="VWFA" evidence="4">
    <location>
        <begin position="114"/>
        <end position="225"/>
    </location>
</feature>
<reference evidence="5 6" key="1">
    <citation type="submission" date="2022-03" db="EMBL/GenBank/DDBJ databases">
        <title>Complete genome sequence of Enterococcus innesii DB-1.</title>
        <authorList>
            <person name="Fukuda D."/>
            <person name="Nolasco-Hipolito C."/>
        </authorList>
    </citation>
    <scope>NUCLEOTIDE SEQUENCE [LARGE SCALE GENOMIC DNA]</scope>
    <source>
        <strain evidence="5 6">DB-1</strain>
    </source>
</reference>
<keyword evidence="2" id="KW-1133">Transmembrane helix</keyword>
<protein>
    <recommendedName>
        <fullName evidence="4">VWFA domain-containing protein</fullName>
    </recommendedName>
</protein>
<evidence type="ECO:0000256" key="3">
    <source>
        <dbReference type="SAM" id="SignalP"/>
    </source>
</evidence>
<dbReference type="SMART" id="SM00327">
    <property type="entry name" value="VWA"/>
    <property type="match status" value="1"/>
</dbReference>
<evidence type="ECO:0000313" key="6">
    <source>
        <dbReference type="Proteomes" id="UP000831692"/>
    </source>
</evidence>
<feature type="chain" id="PRO_5046142519" description="VWFA domain-containing protein" evidence="3">
    <location>
        <begin position="33"/>
        <end position="803"/>
    </location>
</feature>
<proteinExistence type="predicted"/>
<keyword evidence="6" id="KW-1185">Reference proteome</keyword>
<feature type="transmembrane region" description="Helical" evidence="2">
    <location>
        <begin position="781"/>
        <end position="800"/>
    </location>
</feature>
<dbReference type="SUPFAM" id="SSF49478">
    <property type="entry name" value="Cna protein B-type domain"/>
    <property type="match status" value="1"/>
</dbReference>
<dbReference type="InterPro" id="IPR049319">
    <property type="entry name" value="GBS104-like_Ig"/>
</dbReference>
<evidence type="ECO:0000313" key="5">
    <source>
        <dbReference type="EMBL" id="BDG68861.1"/>
    </source>
</evidence>
<dbReference type="Gene3D" id="3.40.50.410">
    <property type="entry name" value="von Willebrand factor, type A domain"/>
    <property type="match status" value="1"/>
</dbReference>
<dbReference type="RefSeq" id="WP_244351313.1">
    <property type="nucleotide sequence ID" value="NZ_AP025635.1"/>
</dbReference>